<dbReference type="AlphaFoldDB" id="A0A859QRP1"/>
<dbReference type="SUPFAM" id="SSF55874">
    <property type="entry name" value="ATPase domain of HSP90 chaperone/DNA topoisomerase II/histidine kinase"/>
    <property type="match status" value="1"/>
</dbReference>
<dbReference type="SUPFAM" id="SSF56719">
    <property type="entry name" value="Type II DNA topoisomerase"/>
    <property type="match status" value="1"/>
</dbReference>
<dbReference type="SMART" id="SM00433">
    <property type="entry name" value="TOP2c"/>
    <property type="match status" value="1"/>
</dbReference>
<dbReference type="InterPro" id="IPR013506">
    <property type="entry name" value="Topo_IIA_bsu_dom2"/>
</dbReference>
<dbReference type="GO" id="GO:0005694">
    <property type="term" value="C:chromosome"/>
    <property type="evidence" value="ECO:0007669"/>
    <property type="project" value="InterPro"/>
</dbReference>
<dbReference type="PROSITE" id="PS00177">
    <property type="entry name" value="TOPOISOMERASE_II"/>
    <property type="match status" value="1"/>
</dbReference>
<dbReference type="InterPro" id="IPR011557">
    <property type="entry name" value="GyrB"/>
</dbReference>
<dbReference type="Gene3D" id="3.30.565.10">
    <property type="entry name" value="Histidine kinase-like ATPase, C-terminal domain"/>
    <property type="match status" value="1"/>
</dbReference>
<reference evidence="12 13" key="1">
    <citation type="submission" date="2019-06" db="EMBL/GenBank/DDBJ databases">
        <title>Complete genome sequence of Ensifer mexicanus ITTG R7 isolated from nodules of Acacia angustissima (Mill.) Kuntze.</title>
        <authorList>
            <person name="Rincon-Rosales R."/>
            <person name="Rogel M.A."/>
            <person name="Guerrero G."/>
            <person name="Rincon-Molina C.I."/>
            <person name="Lopez-Lopez A."/>
            <person name="Martinez-Romero E."/>
        </authorList>
    </citation>
    <scope>NUCLEOTIDE SEQUENCE [LARGE SCALE GENOMIC DNA]</scope>
    <source>
        <strain evidence="12 13">ITTG R7</strain>
    </source>
</reference>
<evidence type="ECO:0000256" key="2">
    <source>
        <dbReference type="ARBA" id="ARBA00010708"/>
    </source>
</evidence>
<dbReference type="Pfam" id="PF00986">
    <property type="entry name" value="DNA_gyraseB_C"/>
    <property type="match status" value="1"/>
</dbReference>
<dbReference type="EC" id="5.6.2.2" evidence="11"/>
<dbReference type="PRINTS" id="PR01159">
    <property type="entry name" value="DNAGYRASEB"/>
</dbReference>
<dbReference type="InterPro" id="IPR018522">
    <property type="entry name" value="TopoIIA_CS"/>
</dbReference>
<comment type="miscellaneous">
    <text evidence="11">Few gyrases are as efficient as E.coli at forming negative supercoils. Not all organisms have 2 type II topoisomerases; in organisms with a single type II topoisomerase this enzyme also has to decatenate newly replicated chromosomes.</text>
</comment>
<dbReference type="Pfam" id="PF00204">
    <property type="entry name" value="DNA_gyraseB"/>
    <property type="match status" value="1"/>
</dbReference>
<feature type="binding site" evidence="11">
    <location>
        <position position="510"/>
    </location>
    <ligand>
        <name>Mg(2+)</name>
        <dbReference type="ChEBI" id="CHEBI:18420"/>
        <label>1</label>
        <note>catalytic</note>
    </ligand>
</feature>
<evidence type="ECO:0000256" key="4">
    <source>
        <dbReference type="ARBA" id="ARBA00022723"/>
    </source>
</evidence>
<dbReference type="InterPro" id="IPR020568">
    <property type="entry name" value="Ribosomal_Su5_D2-typ_SF"/>
</dbReference>
<dbReference type="InterPro" id="IPR013760">
    <property type="entry name" value="Topo_IIA-like_dom_sf"/>
</dbReference>
<dbReference type="InterPro" id="IPR002288">
    <property type="entry name" value="DNA_gyrase_B_C"/>
</dbReference>
<dbReference type="Gene3D" id="3.30.230.10">
    <property type="match status" value="1"/>
</dbReference>
<dbReference type="RefSeq" id="WP_180939543.1">
    <property type="nucleotide sequence ID" value="NZ_CP041238.1"/>
</dbReference>
<accession>A0A859QRP1</accession>
<dbReference type="CDD" id="cd03366">
    <property type="entry name" value="TOPRIM_TopoIIA_GyrB"/>
    <property type="match status" value="1"/>
</dbReference>
<comment type="cofactor">
    <cofactor evidence="11">
        <name>Mg(2+)</name>
        <dbReference type="ChEBI" id="CHEBI:18420"/>
    </cofactor>
    <cofactor evidence="11">
        <name>Mn(2+)</name>
        <dbReference type="ChEBI" id="CHEBI:29035"/>
    </cofactor>
    <cofactor evidence="11">
        <name>Ca(2+)</name>
        <dbReference type="ChEBI" id="CHEBI:29108"/>
    </cofactor>
    <text evidence="11">Binds two Mg(2+) per subunit. The magnesium ions form salt bridges with both the protein and the DNA. Can also accept other divalent metal cations, such as Mn(2+) or Ca(2+).</text>
</comment>
<evidence type="ECO:0000256" key="8">
    <source>
        <dbReference type="ARBA" id="ARBA00023029"/>
    </source>
</evidence>
<dbReference type="PRINTS" id="PR00418">
    <property type="entry name" value="TPI2FAMILY"/>
</dbReference>
<evidence type="ECO:0000313" key="13">
    <source>
        <dbReference type="Proteomes" id="UP000510721"/>
    </source>
</evidence>
<dbReference type="GO" id="GO:0006265">
    <property type="term" value="P:DNA topological change"/>
    <property type="evidence" value="ECO:0007669"/>
    <property type="project" value="UniProtKB-UniRule"/>
</dbReference>
<gene>
    <name evidence="11 12" type="primary">gyrB</name>
    <name evidence="12" type="ORF">FKV68_00060</name>
</gene>
<dbReference type="PANTHER" id="PTHR45866:SF1">
    <property type="entry name" value="DNA GYRASE SUBUNIT B, MITOCHONDRIAL"/>
    <property type="match status" value="1"/>
</dbReference>
<dbReference type="NCBIfam" id="NF004189">
    <property type="entry name" value="PRK05644.1"/>
    <property type="match status" value="1"/>
</dbReference>
<dbReference type="InterPro" id="IPR049353">
    <property type="entry name" value="GyrB_hook"/>
</dbReference>
<dbReference type="PANTHER" id="PTHR45866">
    <property type="entry name" value="DNA GYRASE/TOPOISOMERASE SUBUNIT B"/>
    <property type="match status" value="1"/>
</dbReference>
<keyword evidence="9" id="KW-0238">DNA-binding</keyword>
<dbReference type="InterPro" id="IPR014721">
    <property type="entry name" value="Ribsml_uS5_D2-typ_fold_subgr"/>
</dbReference>
<keyword evidence="7 11" id="KW-0460">Magnesium</keyword>
<dbReference type="Pfam" id="PF21249">
    <property type="entry name" value="GyrB_hook"/>
    <property type="match status" value="1"/>
</dbReference>
<organism evidence="12 13">
    <name type="scientific">Sinorhizobium mexicanum</name>
    <dbReference type="NCBI Taxonomy" id="375549"/>
    <lineage>
        <taxon>Bacteria</taxon>
        <taxon>Pseudomonadati</taxon>
        <taxon>Pseudomonadota</taxon>
        <taxon>Alphaproteobacteria</taxon>
        <taxon>Hyphomicrobiales</taxon>
        <taxon>Rhizobiaceae</taxon>
        <taxon>Sinorhizobium/Ensifer group</taxon>
        <taxon>Sinorhizobium</taxon>
    </lineage>
</organism>
<feature type="binding site" evidence="11">
    <location>
        <position position="512"/>
    </location>
    <ligand>
        <name>Mg(2+)</name>
        <dbReference type="ChEBI" id="CHEBI:18420"/>
        <label>2</label>
    </ligand>
</feature>
<evidence type="ECO:0000256" key="11">
    <source>
        <dbReference type="HAMAP-Rule" id="MF_01898"/>
    </source>
</evidence>
<protein>
    <recommendedName>
        <fullName evidence="11">DNA gyrase subunit B</fullName>
        <ecNumber evidence="11">5.6.2.2</ecNumber>
    </recommendedName>
</protein>
<keyword evidence="13" id="KW-1185">Reference proteome</keyword>
<comment type="catalytic activity">
    <reaction evidence="1 11">
        <text>ATP-dependent breakage, passage and rejoining of double-stranded DNA.</text>
        <dbReference type="EC" id="5.6.2.2"/>
    </reaction>
</comment>
<keyword evidence="5 11" id="KW-0547">Nucleotide-binding</keyword>
<dbReference type="PROSITE" id="PS50880">
    <property type="entry name" value="TOPRIM"/>
    <property type="match status" value="1"/>
</dbReference>
<dbReference type="KEGG" id="emx:FKV68_00060"/>
<keyword evidence="4 11" id="KW-0479">Metal-binding</keyword>
<keyword evidence="6 11" id="KW-0067">ATP-binding</keyword>
<evidence type="ECO:0000256" key="9">
    <source>
        <dbReference type="ARBA" id="ARBA00023125"/>
    </source>
</evidence>
<comment type="function">
    <text evidence="11">A type II topoisomerase that negatively supercoils closed circular double-stranded (ds) DNA in an ATP-dependent manner to modulate DNA topology and maintain chromosomes in an underwound state. Negative supercoiling favors strand separation, and DNA replication, transcription, recombination and repair, all of which involve strand separation. Also able to catalyze the interconversion of other topological isomers of dsDNA rings, including catenanes and knotted rings. Type II topoisomerases break and join 2 DNA strands simultaneously in an ATP-dependent manner.</text>
</comment>
<proteinExistence type="inferred from homology"/>
<evidence type="ECO:0000256" key="6">
    <source>
        <dbReference type="ARBA" id="ARBA00022840"/>
    </source>
</evidence>
<feature type="binding site" evidence="11">
    <location>
        <position position="436"/>
    </location>
    <ligand>
        <name>Mg(2+)</name>
        <dbReference type="ChEBI" id="CHEBI:18420"/>
        <label>1</label>
        <note>catalytic</note>
    </ligand>
</feature>
<feature type="site" description="Interaction with DNA" evidence="11">
    <location>
        <position position="464"/>
    </location>
</feature>
<dbReference type="Proteomes" id="UP000510721">
    <property type="component" value="Chromosome"/>
</dbReference>
<evidence type="ECO:0000256" key="5">
    <source>
        <dbReference type="ARBA" id="ARBA00022741"/>
    </source>
</evidence>
<evidence type="ECO:0000256" key="7">
    <source>
        <dbReference type="ARBA" id="ARBA00022842"/>
    </source>
</evidence>
<evidence type="ECO:0000313" key="12">
    <source>
        <dbReference type="EMBL" id="QLL59948.1"/>
    </source>
</evidence>
<keyword evidence="3 11" id="KW-0963">Cytoplasm</keyword>
<name>A0A859QRP1_9HYPH</name>
<dbReference type="GO" id="GO:0006261">
    <property type="term" value="P:DNA-templated DNA replication"/>
    <property type="evidence" value="ECO:0007669"/>
    <property type="project" value="UniProtKB-UniRule"/>
</dbReference>
<dbReference type="InterPro" id="IPR013759">
    <property type="entry name" value="Topo_IIA_B_C"/>
</dbReference>
<dbReference type="CDD" id="cd16928">
    <property type="entry name" value="HATPase_GyrB-like"/>
    <property type="match status" value="1"/>
</dbReference>
<dbReference type="FunFam" id="3.40.50.670:FF:000007">
    <property type="entry name" value="DNA gyrase subunit B"/>
    <property type="match status" value="1"/>
</dbReference>
<dbReference type="FunFam" id="3.30.565.10:FF:000002">
    <property type="entry name" value="DNA gyrase subunit B"/>
    <property type="match status" value="1"/>
</dbReference>
<comment type="similarity">
    <text evidence="2 11">Belongs to the type II topoisomerase GyrB family.</text>
</comment>
<dbReference type="SMART" id="SM00387">
    <property type="entry name" value="HATPase_c"/>
    <property type="match status" value="1"/>
</dbReference>
<dbReference type="Gene3D" id="3.40.50.670">
    <property type="match status" value="2"/>
</dbReference>
<dbReference type="GO" id="GO:0005524">
    <property type="term" value="F:ATP binding"/>
    <property type="evidence" value="ECO:0007669"/>
    <property type="project" value="UniProtKB-UniRule"/>
</dbReference>
<dbReference type="GO" id="GO:0046872">
    <property type="term" value="F:metal ion binding"/>
    <property type="evidence" value="ECO:0007669"/>
    <property type="project" value="UniProtKB-KW"/>
</dbReference>
<dbReference type="Pfam" id="PF02518">
    <property type="entry name" value="HATPase_c"/>
    <property type="match status" value="1"/>
</dbReference>
<dbReference type="NCBIfam" id="NF011501">
    <property type="entry name" value="PRK14939.1"/>
    <property type="match status" value="1"/>
</dbReference>
<dbReference type="InterPro" id="IPR001241">
    <property type="entry name" value="Topo_IIA"/>
</dbReference>
<feature type="site" description="Interaction with DNA" evidence="11">
    <location>
        <position position="461"/>
    </location>
</feature>
<dbReference type="InterPro" id="IPR041423">
    <property type="entry name" value="GyrB_insert"/>
</dbReference>
<dbReference type="InterPro" id="IPR000565">
    <property type="entry name" value="Topo_IIA_B"/>
</dbReference>
<dbReference type="EMBL" id="CP041238">
    <property type="protein sequence ID" value="QLL59948.1"/>
    <property type="molecule type" value="Genomic_DNA"/>
</dbReference>
<dbReference type="InterPro" id="IPR036890">
    <property type="entry name" value="HATPase_C_sf"/>
</dbReference>
<keyword evidence="8 11" id="KW-0799">Topoisomerase</keyword>
<dbReference type="SUPFAM" id="SSF54211">
    <property type="entry name" value="Ribosomal protein S5 domain 2-like"/>
    <property type="match status" value="1"/>
</dbReference>
<dbReference type="Pfam" id="PF01751">
    <property type="entry name" value="Toprim"/>
    <property type="match status" value="1"/>
</dbReference>
<dbReference type="InterPro" id="IPR034160">
    <property type="entry name" value="TOPRIM_GyrB"/>
</dbReference>
<dbReference type="FunFam" id="3.30.230.10:FF:000005">
    <property type="entry name" value="DNA gyrase subunit B"/>
    <property type="match status" value="1"/>
</dbReference>
<dbReference type="HAMAP" id="MF_01898">
    <property type="entry name" value="GyrB"/>
    <property type="match status" value="1"/>
</dbReference>
<comment type="subunit">
    <text evidence="11">Heterotetramer, composed of two GyrA and two GyrB chains. In the heterotetramer, GyrA contains the active site tyrosine that forms a transient covalent intermediate with DNA, while GyrB binds cofactors and catalyzes ATP hydrolysis.</text>
</comment>
<dbReference type="InterPro" id="IPR003594">
    <property type="entry name" value="HATPase_dom"/>
</dbReference>
<evidence type="ECO:0000256" key="3">
    <source>
        <dbReference type="ARBA" id="ARBA00022490"/>
    </source>
</evidence>
<dbReference type="CDD" id="cd00822">
    <property type="entry name" value="TopoII_Trans_DNA_gyrase"/>
    <property type="match status" value="1"/>
</dbReference>
<dbReference type="Pfam" id="PF18053">
    <property type="entry name" value="GyrB_insert"/>
    <property type="match status" value="1"/>
</dbReference>
<keyword evidence="10 11" id="KW-0413">Isomerase</keyword>
<dbReference type="GO" id="GO:0003918">
    <property type="term" value="F:DNA topoisomerase type II (double strand cut, ATP-hydrolyzing) activity"/>
    <property type="evidence" value="ECO:0007669"/>
    <property type="project" value="UniProtKB-UniRule"/>
</dbReference>
<evidence type="ECO:0000256" key="1">
    <source>
        <dbReference type="ARBA" id="ARBA00000185"/>
    </source>
</evidence>
<dbReference type="InterPro" id="IPR006171">
    <property type="entry name" value="TOPRIM_dom"/>
</dbReference>
<dbReference type="GO" id="GO:0005737">
    <property type="term" value="C:cytoplasm"/>
    <property type="evidence" value="ECO:0007669"/>
    <property type="project" value="UniProtKB-SubCell"/>
</dbReference>
<evidence type="ECO:0000256" key="10">
    <source>
        <dbReference type="ARBA" id="ARBA00023235"/>
    </source>
</evidence>
<dbReference type="GO" id="GO:0003677">
    <property type="term" value="F:DNA binding"/>
    <property type="evidence" value="ECO:0007669"/>
    <property type="project" value="UniProtKB-KW"/>
</dbReference>
<comment type="subcellular location">
    <subcellularLocation>
        <location evidence="11">Cytoplasm</location>
    </subcellularLocation>
</comment>
<feature type="binding site" evidence="11">
    <location>
        <position position="510"/>
    </location>
    <ligand>
        <name>Mg(2+)</name>
        <dbReference type="ChEBI" id="CHEBI:18420"/>
        <label>2</label>
    </ligand>
</feature>
<dbReference type="NCBIfam" id="TIGR01059">
    <property type="entry name" value="gyrB"/>
    <property type="match status" value="1"/>
</dbReference>
<sequence>MTDFPETEAGAIAEYGADSIKVLKGLDAVRKRPGMYIGDTDDGSGLHHMVYEVVDNAIDEALAGHADIVTVTLNPEGSVTVTDNGRGIPTDIHREEGVSAAEVIMTQLHAGGKFDQNSYKVSGGLHGVGVSVVNALSTSLKLKIRRGGKIHEMSFTHGVADGPLQVTGDAGTDTGTEVTFLPSEQTFSNVEFEYTTLEHRLRELAFLNSGVRIVLTDKRHSDIRRDEMMYEGGLEAFVAYLDRAKKPLVHSPVSIRGEKDGITVEVAMWWNDSYHENVLCFTNNIPQRDGGTHMAGFRGALTRQVTSYAESSGITKKEKVTLQGEDCREGLTAVLSVKVPDPKFSSQTKDKLVSSEVRPVVESLVNEALNSWFEEHPSEAKVLVGKVVEAAAAREAARKARELTRRKGALDISSLPGKLADCSERDPAKSELFLVEGDSAGGSAKQGRSRESQAILPLRGKILNVERARFDKMLSSQEIGTLITALGTSIGKDEFNADKLRYHKIIIMTDADVDGAHIRTLLLTFFFRQMPELIERGHLYIAQPPLYKVTRGKSTQYLKDEKALEDYLISMGLEEASLALATGEVRAGQDLREVINDALRVRSLMDGLHSRYNRAIVEQAAIAGALNVELNGRRDEYQDVAAEVARRLDVIAEETERGWVGTVTAEGGLRLERMVRGVKEVAVLDMALIGSSDARHIDQLTAKLKEVYAEPPVLRRRDGTQDISGPRALLDAIFAAGRKGLSMQRYKGLGEMNAEQLWETTLDPNVRSLLQVKVSDATDADGLFSRLMGDEVEPRRDFIQENALSVANLDI</sequence>